<dbReference type="AlphaFoldDB" id="A0A9X3EAK7"/>
<feature type="transmembrane region" description="Helical" evidence="1">
    <location>
        <begin position="161"/>
        <end position="179"/>
    </location>
</feature>
<protein>
    <submittedName>
        <fullName evidence="3">DMT family transporter</fullName>
    </submittedName>
</protein>
<feature type="transmembrane region" description="Helical" evidence="1">
    <location>
        <begin position="35"/>
        <end position="55"/>
    </location>
</feature>
<dbReference type="RefSeq" id="WP_283172226.1">
    <property type="nucleotide sequence ID" value="NZ_JAPNOA010000009.1"/>
</dbReference>
<accession>A0A9X3EAK7</accession>
<feature type="transmembrane region" description="Helical" evidence="1">
    <location>
        <begin position="272"/>
        <end position="290"/>
    </location>
</feature>
<gene>
    <name evidence="3" type="ORF">OUO13_02300</name>
</gene>
<feature type="transmembrane region" description="Helical" evidence="1">
    <location>
        <begin position="249"/>
        <end position="266"/>
    </location>
</feature>
<dbReference type="PANTHER" id="PTHR22911">
    <property type="entry name" value="ACYL-MALONYL CONDENSING ENZYME-RELATED"/>
    <property type="match status" value="1"/>
</dbReference>
<feature type="domain" description="EamA" evidence="2">
    <location>
        <begin position="8"/>
        <end position="150"/>
    </location>
</feature>
<feature type="transmembrane region" description="Helical" evidence="1">
    <location>
        <begin position="135"/>
        <end position="155"/>
    </location>
</feature>
<organism evidence="3 4">
    <name type="scientific">Parathalassolituus penaei</name>
    <dbReference type="NCBI Taxonomy" id="2997323"/>
    <lineage>
        <taxon>Bacteria</taxon>
        <taxon>Pseudomonadati</taxon>
        <taxon>Pseudomonadota</taxon>
        <taxon>Gammaproteobacteria</taxon>
        <taxon>Oceanospirillales</taxon>
        <taxon>Oceanospirillaceae</taxon>
        <taxon>Parathalassolituus</taxon>
    </lineage>
</organism>
<evidence type="ECO:0000256" key="1">
    <source>
        <dbReference type="SAM" id="Phobius"/>
    </source>
</evidence>
<keyword evidence="1" id="KW-0472">Membrane</keyword>
<keyword evidence="4" id="KW-1185">Reference proteome</keyword>
<evidence type="ECO:0000313" key="4">
    <source>
        <dbReference type="Proteomes" id="UP001150830"/>
    </source>
</evidence>
<sequence>MTTKHYWTGVSLVVGSAVIWSTAGLFIRIADVDVWTLVFWRSAFAALAMGAVVAWQQRNRRQRAARSPQLALQYRPLRFGKPELLSTISSCAASVFYVFALEWTSVGNVMTVYASLPFLAGLFAFLWLKEAVSQRFLLAGLLALIGVSIAMGGSVSTEDTLGYLAALAMTGSFAIQLVLARRYRELNTTFCTLTGALFSLPIALPFMPLEIPSAQALFGCAMYGIFSTGVGYLLILAGSRIIGSAESGLISMLDVVLAPIWVWWLLNEQTSAQTMIGGSLVLLGVFWFLGGNMQRQHQTQVQ</sequence>
<dbReference type="Proteomes" id="UP001150830">
    <property type="component" value="Unassembled WGS sequence"/>
</dbReference>
<proteinExistence type="predicted"/>
<feature type="transmembrane region" description="Helical" evidence="1">
    <location>
        <begin position="216"/>
        <end position="237"/>
    </location>
</feature>
<comment type="caution">
    <text evidence="3">The sequence shown here is derived from an EMBL/GenBank/DDBJ whole genome shotgun (WGS) entry which is preliminary data.</text>
</comment>
<reference evidence="3" key="1">
    <citation type="submission" date="2022-11" db="EMBL/GenBank/DDBJ databases">
        <title>Parathalassolutuus dongxingensis gen. nov., sp. nov., a novel member of family Oceanospirillaceae isolated from a coastal shrimp pond in Guangxi, China.</title>
        <authorList>
            <person name="Chen H."/>
        </authorList>
    </citation>
    <scope>NUCLEOTIDE SEQUENCE</scope>
    <source>
        <strain evidence="3">G-43</strain>
    </source>
</reference>
<feature type="transmembrane region" description="Helical" evidence="1">
    <location>
        <begin position="186"/>
        <end position="204"/>
    </location>
</feature>
<keyword evidence="1" id="KW-0812">Transmembrane</keyword>
<keyword evidence="1" id="KW-1133">Transmembrane helix</keyword>
<feature type="transmembrane region" description="Helical" evidence="1">
    <location>
        <begin position="84"/>
        <end position="104"/>
    </location>
</feature>
<evidence type="ECO:0000313" key="3">
    <source>
        <dbReference type="EMBL" id="MCY0964007.1"/>
    </source>
</evidence>
<feature type="domain" description="EamA" evidence="2">
    <location>
        <begin position="161"/>
        <end position="288"/>
    </location>
</feature>
<dbReference type="Pfam" id="PF00892">
    <property type="entry name" value="EamA"/>
    <property type="match status" value="2"/>
</dbReference>
<dbReference type="EMBL" id="JAPNOA010000009">
    <property type="protein sequence ID" value="MCY0964007.1"/>
    <property type="molecule type" value="Genomic_DNA"/>
</dbReference>
<dbReference type="PANTHER" id="PTHR22911:SF135">
    <property type="entry name" value="BLR4310 PROTEIN"/>
    <property type="match status" value="1"/>
</dbReference>
<feature type="transmembrane region" description="Helical" evidence="1">
    <location>
        <begin position="110"/>
        <end position="128"/>
    </location>
</feature>
<feature type="transmembrane region" description="Helical" evidence="1">
    <location>
        <begin position="7"/>
        <end position="29"/>
    </location>
</feature>
<dbReference type="SUPFAM" id="SSF103481">
    <property type="entry name" value="Multidrug resistance efflux transporter EmrE"/>
    <property type="match status" value="2"/>
</dbReference>
<dbReference type="InterPro" id="IPR037185">
    <property type="entry name" value="EmrE-like"/>
</dbReference>
<name>A0A9X3EAK7_9GAMM</name>
<dbReference type="GO" id="GO:0016020">
    <property type="term" value="C:membrane"/>
    <property type="evidence" value="ECO:0007669"/>
    <property type="project" value="InterPro"/>
</dbReference>
<evidence type="ECO:0000259" key="2">
    <source>
        <dbReference type="Pfam" id="PF00892"/>
    </source>
</evidence>
<dbReference type="InterPro" id="IPR000620">
    <property type="entry name" value="EamA_dom"/>
</dbReference>